<gene>
    <name evidence="1" type="ORF">KI688_010345</name>
</gene>
<dbReference type="AlphaFoldDB" id="A0A9P8BVN8"/>
<reference evidence="1" key="1">
    <citation type="submission" date="2021-06" db="EMBL/GenBank/DDBJ databases">
        <title>Genome Sequence of Mortierella hyaline Strain SCG-10, a Cold-Adapted, Nitrate-Reducing Fungus Isolated from Soil in Minnesota, USA.</title>
        <authorList>
            <person name="Aldossari N."/>
        </authorList>
    </citation>
    <scope>NUCLEOTIDE SEQUENCE</scope>
    <source>
        <strain evidence="1">SCG-10</strain>
    </source>
</reference>
<organism evidence="1 2">
    <name type="scientific">Linnemannia hyalina</name>
    <dbReference type="NCBI Taxonomy" id="64524"/>
    <lineage>
        <taxon>Eukaryota</taxon>
        <taxon>Fungi</taxon>
        <taxon>Fungi incertae sedis</taxon>
        <taxon>Mucoromycota</taxon>
        <taxon>Mortierellomycotina</taxon>
        <taxon>Mortierellomycetes</taxon>
        <taxon>Mortierellales</taxon>
        <taxon>Mortierellaceae</taxon>
        <taxon>Linnemannia</taxon>
    </lineage>
</organism>
<dbReference type="InterPro" id="IPR032675">
    <property type="entry name" value="LRR_dom_sf"/>
</dbReference>
<evidence type="ECO:0000313" key="2">
    <source>
        <dbReference type="Proteomes" id="UP000707451"/>
    </source>
</evidence>
<dbReference type="PANTHER" id="PTHR38926">
    <property type="entry name" value="F-BOX DOMAIN CONTAINING PROTEIN, EXPRESSED"/>
    <property type="match status" value="1"/>
</dbReference>
<sequence>MTSTTIHLFSIPELISLISRFVTLKDAISCARVSKTWTNSFMFATWYEIDFDVHPRFAALPPDIVSKHGHRIRIVRNARLLSHISVLANSRVYQLRKLSVETTATAMQNVLACEIIARNSSTLKELCLRSSPRPVKTTDSLAHYVSAPALTHFSDASQRCATNLKVLQFTGLYLTYDGLMAILEASPLLSELALLDTDVVGTPTRSFTHTGVGKLSVKLHHLFPVDPVGPSLLSYFPDLTMLSIRSHKVSLDFPAAKAKDDIARYCPLLTGLHLSGRSSTLVSDFCSLVSRNLSMLFFEFDYFSTQSIMALLLHQATLKNIQGYSSANELNYKAHEFPPVSTHLQESSRFLQLIPRGCPRLQILNLYSHEMDMDEVEMGEWTCKDLEVLHIRIKDLDTKDKMLRTIALWRAGCKEQRQEKAAEDIVMAGDETNISIEVRVARHLLKFEKLSSVWLGYQVWGWSGRSDKPL</sequence>
<protein>
    <recommendedName>
        <fullName evidence="3">F-box domain-containing protein</fullName>
    </recommendedName>
</protein>
<keyword evidence="2" id="KW-1185">Reference proteome</keyword>
<evidence type="ECO:0000313" key="1">
    <source>
        <dbReference type="EMBL" id="KAG9069443.1"/>
    </source>
</evidence>
<dbReference type="OrthoDB" id="2437965at2759"/>
<accession>A0A9P8BVN8</accession>
<proteinExistence type="predicted"/>
<comment type="caution">
    <text evidence="1">The sequence shown here is derived from an EMBL/GenBank/DDBJ whole genome shotgun (WGS) entry which is preliminary data.</text>
</comment>
<dbReference type="Gene3D" id="3.80.10.10">
    <property type="entry name" value="Ribonuclease Inhibitor"/>
    <property type="match status" value="1"/>
</dbReference>
<dbReference type="Proteomes" id="UP000707451">
    <property type="component" value="Unassembled WGS sequence"/>
</dbReference>
<dbReference type="SUPFAM" id="SSF52047">
    <property type="entry name" value="RNI-like"/>
    <property type="match status" value="1"/>
</dbReference>
<dbReference type="PANTHER" id="PTHR38926:SF2">
    <property type="entry name" value="F-BOX_LRR-REPEAT PROTEIN 21-RELATED"/>
    <property type="match status" value="1"/>
</dbReference>
<evidence type="ECO:0008006" key="3">
    <source>
        <dbReference type="Google" id="ProtNLM"/>
    </source>
</evidence>
<name>A0A9P8BVN8_9FUNG</name>
<dbReference type="EMBL" id="JAHRHY010000005">
    <property type="protein sequence ID" value="KAG9069443.1"/>
    <property type="molecule type" value="Genomic_DNA"/>
</dbReference>